<dbReference type="AlphaFoldDB" id="A0A1I3BGG3"/>
<dbReference type="STRING" id="442341.SAMN04487959_106211"/>
<dbReference type="GO" id="GO:0003700">
    <property type="term" value="F:DNA-binding transcription factor activity"/>
    <property type="evidence" value="ECO:0007669"/>
    <property type="project" value="InterPro"/>
</dbReference>
<dbReference type="SUPFAM" id="SSF46689">
    <property type="entry name" value="Homeodomain-like"/>
    <property type="match status" value="2"/>
</dbReference>
<proteinExistence type="predicted"/>
<keyword evidence="2 6" id="KW-0238">DNA-binding</keyword>
<dbReference type="PROSITE" id="PS00041">
    <property type="entry name" value="HTH_ARAC_FAMILY_1"/>
    <property type="match status" value="1"/>
</dbReference>
<evidence type="ECO:0000259" key="5">
    <source>
        <dbReference type="PROSITE" id="PS01124"/>
    </source>
</evidence>
<dbReference type="InterPro" id="IPR032783">
    <property type="entry name" value="AraC_lig"/>
</dbReference>
<dbReference type="Gene3D" id="1.10.10.60">
    <property type="entry name" value="Homeodomain-like"/>
    <property type="match status" value="2"/>
</dbReference>
<dbReference type="InterPro" id="IPR018060">
    <property type="entry name" value="HTH_AraC"/>
</dbReference>
<evidence type="ECO:0000256" key="1">
    <source>
        <dbReference type="ARBA" id="ARBA00023015"/>
    </source>
</evidence>
<protein>
    <submittedName>
        <fullName evidence="6">AraC-type DNA-binding protein</fullName>
    </submittedName>
</protein>
<feature type="compositionally biased region" description="Polar residues" evidence="4">
    <location>
        <begin position="8"/>
        <end position="18"/>
    </location>
</feature>
<keyword evidence="3" id="KW-0804">Transcription</keyword>
<dbReference type="InterPro" id="IPR020449">
    <property type="entry name" value="Tscrpt_reg_AraC-type_HTH"/>
</dbReference>
<dbReference type="Pfam" id="PF12833">
    <property type="entry name" value="HTH_18"/>
    <property type="match status" value="1"/>
</dbReference>
<feature type="domain" description="HTH araC/xylS-type" evidence="5">
    <location>
        <begin position="249"/>
        <end position="347"/>
    </location>
</feature>
<dbReference type="PRINTS" id="PR00032">
    <property type="entry name" value="HTHARAC"/>
</dbReference>
<keyword evidence="7" id="KW-1185">Reference proteome</keyword>
<evidence type="ECO:0000313" key="6">
    <source>
        <dbReference type="EMBL" id="SFH61176.1"/>
    </source>
</evidence>
<dbReference type="InterPro" id="IPR009057">
    <property type="entry name" value="Homeodomain-like_sf"/>
</dbReference>
<dbReference type="PANTHER" id="PTHR11019">
    <property type="entry name" value="HTH-TYPE TRANSCRIPTIONAL REGULATOR NIMR"/>
    <property type="match status" value="1"/>
</dbReference>
<dbReference type="InterPro" id="IPR018062">
    <property type="entry name" value="HTH_AraC-typ_CS"/>
</dbReference>
<reference evidence="6 7" key="1">
    <citation type="submission" date="2016-10" db="EMBL/GenBank/DDBJ databases">
        <authorList>
            <person name="de Groot N.N."/>
        </authorList>
    </citation>
    <scope>NUCLEOTIDE SEQUENCE [LARGE SCALE GENOMIC DNA]</scope>
    <source>
        <strain evidence="6 7">CGMCC 1.6848</strain>
    </source>
</reference>
<dbReference type="SMART" id="SM00342">
    <property type="entry name" value="HTH_ARAC"/>
    <property type="match status" value="1"/>
</dbReference>
<accession>A0A1I3BGG3</accession>
<dbReference type="Proteomes" id="UP000199040">
    <property type="component" value="Unassembled WGS sequence"/>
</dbReference>
<dbReference type="PANTHER" id="PTHR11019:SF159">
    <property type="entry name" value="TRANSCRIPTIONAL REGULATOR-RELATED"/>
    <property type="match status" value="1"/>
</dbReference>
<dbReference type="EMBL" id="FOPY01000006">
    <property type="protein sequence ID" value="SFH61176.1"/>
    <property type="molecule type" value="Genomic_DNA"/>
</dbReference>
<dbReference type="GO" id="GO:0043565">
    <property type="term" value="F:sequence-specific DNA binding"/>
    <property type="evidence" value="ECO:0007669"/>
    <property type="project" value="InterPro"/>
</dbReference>
<evidence type="ECO:0000256" key="4">
    <source>
        <dbReference type="SAM" id="MobiDB-lite"/>
    </source>
</evidence>
<dbReference type="Pfam" id="PF12852">
    <property type="entry name" value="Cupin_6"/>
    <property type="match status" value="1"/>
</dbReference>
<evidence type="ECO:0000256" key="2">
    <source>
        <dbReference type="ARBA" id="ARBA00023125"/>
    </source>
</evidence>
<dbReference type="RefSeq" id="WP_092845899.1">
    <property type="nucleotide sequence ID" value="NZ_FOPY01000006.1"/>
</dbReference>
<keyword evidence="1" id="KW-0805">Transcription regulation</keyword>
<dbReference type="PROSITE" id="PS01124">
    <property type="entry name" value="HTH_ARAC_FAMILY_2"/>
    <property type="match status" value="1"/>
</dbReference>
<organism evidence="6 7">
    <name type="scientific">Modicisalibacter xianhensis</name>
    <dbReference type="NCBI Taxonomy" id="442341"/>
    <lineage>
        <taxon>Bacteria</taxon>
        <taxon>Pseudomonadati</taxon>
        <taxon>Pseudomonadota</taxon>
        <taxon>Gammaproteobacteria</taxon>
        <taxon>Oceanospirillales</taxon>
        <taxon>Halomonadaceae</taxon>
        <taxon>Modicisalibacter</taxon>
    </lineage>
</organism>
<evidence type="ECO:0000313" key="7">
    <source>
        <dbReference type="Proteomes" id="UP000199040"/>
    </source>
</evidence>
<name>A0A1I3BGG3_9GAMM</name>
<feature type="region of interest" description="Disordered" evidence="4">
    <location>
        <begin position="1"/>
        <end position="20"/>
    </location>
</feature>
<evidence type="ECO:0000256" key="3">
    <source>
        <dbReference type="ARBA" id="ARBA00023163"/>
    </source>
</evidence>
<gene>
    <name evidence="6" type="ORF">SAMN04487959_106211</name>
</gene>
<sequence length="350" mass="39054">MNRRHDQGSGSPVSTSETLWPAAGCRDDPLSDALEHVRLQGALFFVWEPSWPFVTAVSDSAGLRRVIMPAADLIVSYHILVEGTCWVSVADQEPMWLETGDILVIPHGEKYVMSSVPTHPDHYAYESSLAFFRQMAAGELPSVVAEGDGVRRNRIICGFLGCATRPFNPIFGALPSMVRVPAVEAGHEDTVRHMVDFAVRESRYKQEGGFCVLLRLSELLFVEIIRRYLALDTAGKRGWLAALQDPVVGRALQVLHRHPAASWTLGHLAREVGTSRSVLAERFMHEVGLPPKEYLTRWRMQIAAQQLLEGVDKVYTVAREVGYDSEAAFSRAFKRIVGTSPTAWRAHRHE</sequence>